<feature type="region of interest" description="Disordered" evidence="1">
    <location>
        <begin position="541"/>
        <end position="603"/>
    </location>
</feature>
<feature type="compositionally biased region" description="Low complexity" evidence="1">
    <location>
        <begin position="286"/>
        <end position="310"/>
    </location>
</feature>
<reference evidence="2" key="1">
    <citation type="submission" date="2021-01" db="EMBL/GenBank/DDBJ databases">
        <authorList>
            <person name="Corre E."/>
            <person name="Pelletier E."/>
            <person name="Niang G."/>
            <person name="Scheremetjew M."/>
            <person name="Finn R."/>
            <person name="Kale V."/>
            <person name="Holt S."/>
            <person name="Cochrane G."/>
            <person name="Meng A."/>
            <person name="Brown T."/>
            <person name="Cohen L."/>
        </authorList>
    </citation>
    <scope>NUCLEOTIDE SEQUENCE</scope>
    <source>
        <strain evidence="2">CCMP1594</strain>
    </source>
</reference>
<organism evidence="2">
    <name type="scientific">Eutreptiella gymnastica</name>
    <dbReference type="NCBI Taxonomy" id="73025"/>
    <lineage>
        <taxon>Eukaryota</taxon>
        <taxon>Discoba</taxon>
        <taxon>Euglenozoa</taxon>
        <taxon>Euglenida</taxon>
        <taxon>Spirocuta</taxon>
        <taxon>Euglenophyceae</taxon>
        <taxon>Eutreptiales</taxon>
        <taxon>Eutreptiaceae</taxon>
        <taxon>Eutreptiella</taxon>
    </lineage>
</organism>
<accession>A0A7S4G0G2</accession>
<feature type="region of interest" description="Disordered" evidence="1">
    <location>
        <begin position="199"/>
        <end position="266"/>
    </location>
</feature>
<gene>
    <name evidence="2" type="ORF">EGYM00163_LOCUS32374</name>
</gene>
<feature type="compositionally biased region" description="Low complexity" evidence="1">
    <location>
        <begin position="47"/>
        <end position="71"/>
    </location>
</feature>
<name>A0A7S4G0G2_9EUGL</name>
<feature type="compositionally biased region" description="Low complexity" evidence="1">
    <location>
        <begin position="83"/>
        <end position="96"/>
    </location>
</feature>
<feature type="compositionally biased region" description="Acidic residues" evidence="1">
    <location>
        <begin position="843"/>
        <end position="860"/>
    </location>
</feature>
<protein>
    <submittedName>
        <fullName evidence="2">Uncharacterized protein</fullName>
    </submittedName>
</protein>
<feature type="region of interest" description="Disordered" evidence="1">
    <location>
        <begin position="1"/>
        <end position="131"/>
    </location>
</feature>
<feature type="region of interest" description="Disordered" evidence="1">
    <location>
        <begin position="279"/>
        <end position="468"/>
    </location>
</feature>
<feature type="region of interest" description="Disordered" evidence="1">
    <location>
        <begin position="834"/>
        <end position="866"/>
    </location>
</feature>
<feature type="compositionally biased region" description="Polar residues" evidence="1">
    <location>
        <begin position="113"/>
        <end position="131"/>
    </location>
</feature>
<evidence type="ECO:0000313" key="2">
    <source>
        <dbReference type="EMBL" id="CAE0821202.1"/>
    </source>
</evidence>
<feature type="compositionally biased region" description="Polar residues" evidence="1">
    <location>
        <begin position="10"/>
        <end position="24"/>
    </location>
</feature>
<feature type="compositionally biased region" description="Polar residues" evidence="1">
    <location>
        <begin position="399"/>
        <end position="412"/>
    </location>
</feature>
<sequence length="866" mass="90894">MAQAPPDTPIHTSMLSEPTLSSGIHPSAHAPTMACPAPYNISRPPYSHVDVSTSSVVTTTHVTRSPIVTTPHAPPTPGPPSSTPGQPSSSPAPGIPMGTGGVGAPSSPAGVTPSGSSSNPTETKRQSMLSGQSNSMANLLPYLPQIIKSLSDPNVNPSTKQMLQPYVPYLPHLLQMAATAAMAEKTVAQAVPSPAATNLNASTASPQHMSGGTGLNEAPRRDDGTNAMPMGTSDVSCAEPTMNANPINPTNRTLAPTPNPIHVPQAPRSVATNIPTIPASVPEEVPTTSPATTNPSAPSSQPTPSSEATPNGQVAPTHQPAPTSHPSTMSQVAPGSQATPTHQPIPASHPTVMCQPTQASQAAPTHQPAPASRPPPMSPAAPTHAPTPASHPQAMRQLAQASHATPTHQPTPASHPPAISPTATTHQPAPTTHPQAMCHPAQASQAAPTHQPAPASHPPAPCQAVSTSQGAGTSIVGMAHPNTPMTSAPPHLGPTTTGLVQPHAGPFGWAPQMMAHSAQDAAMMQYFLYYMGQQNSEAASARAYGGPSANPSIMGDRKIARPRSRSSMAAPPKKKTKKEIEGDAARSQAPNPDEEGASSPLAPEQGTLEHKVSLPSGAVLDLDDLPSEGATVEMLQTLRDKLLDLEKQIKLINDNTRGKKKDPASAGSSPKALHNLLLKRTIQGIKNQMRDARFFYGPEGTSRELKWMDFMFLHEFECFYGQRGTLIQPTSTSNPYSKIIIRNYTPEEVYDMLKFKDGDLKGALWLRAGSALGPNVILTQTVSSVSDGTDVKKGCKRLGVTPLAVTRMQVSYSPTMERVTVTLAVSSKGCTGAELILPTPKEEDVEEEKEVEKEEEEEVKEEEKKE</sequence>
<feature type="compositionally biased region" description="Low complexity" evidence="1">
    <location>
        <begin position="380"/>
        <end position="394"/>
    </location>
</feature>
<proteinExistence type="predicted"/>
<feature type="compositionally biased region" description="Low complexity" evidence="1">
    <location>
        <begin position="421"/>
        <end position="454"/>
    </location>
</feature>
<feature type="compositionally biased region" description="Polar residues" evidence="1">
    <location>
        <begin position="311"/>
        <end position="342"/>
    </location>
</feature>
<dbReference type="AlphaFoldDB" id="A0A7S4G0G2"/>
<feature type="compositionally biased region" description="Polar residues" evidence="1">
    <location>
        <begin position="199"/>
        <end position="210"/>
    </location>
</feature>
<feature type="compositionally biased region" description="Polar residues" evidence="1">
    <location>
        <begin position="242"/>
        <end position="256"/>
    </location>
</feature>
<feature type="compositionally biased region" description="Pro residues" evidence="1">
    <location>
        <begin position="72"/>
        <end position="82"/>
    </location>
</feature>
<dbReference type="EMBL" id="HBJA01093230">
    <property type="protein sequence ID" value="CAE0821202.1"/>
    <property type="molecule type" value="Transcribed_RNA"/>
</dbReference>
<feature type="compositionally biased region" description="Polar residues" evidence="1">
    <location>
        <begin position="354"/>
        <end position="363"/>
    </location>
</feature>
<evidence type="ECO:0000256" key="1">
    <source>
        <dbReference type="SAM" id="MobiDB-lite"/>
    </source>
</evidence>